<keyword evidence="5" id="KW-0597">Phosphoprotein</keyword>
<comment type="caution">
    <text evidence="16">The sequence shown here is derived from an EMBL/GenBank/DDBJ whole genome shotgun (WGS) entry which is preliminary data.</text>
</comment>
<proteinExistence type="predicted"/>
<evidence type="ECO:0000256" key="11">
    <source>
        <dbReference type="ARBA" id="ARBA00033378"/>
    </source>
</evidence>
<dbReference type="GO" id="GO:0006325">
    <property type="term" value="P:chromatin organization"/>
    <property type="evidence" value="ECO:0007669"/>
    <property type="project" value="UniProtKB-KW"/>
</dbReference>
<dbReference type="PANTHER" id="PTHR13453">
    <property type="entry name" value="KAT8 REGULATORY NSL COMPLEX SUBUNIT 2"/>
    <property type="match status" value="1"/>
</dbReference>
<feature type="region of interest" description="Disordered" evidence="14">
    <location>
        <begin position="22"/>
        <end position="44"/>
    </location>
</feature>
<keyword evidence="6" id="KW-0832">Ubl conjugation</keyword>
<dbReference type="GO" id="GO:0005634">
    <property type="term" value="C:nucleus"/>
    <property type="evidence" value="ECO:0007669"/>
    <property type="project" value="UniProtKB-SubCell"/>
</dbReference>
<evidence type="ECO:0000256" key="9">
    <source>
        <dbReference type="ARBA" id="ARBA00023242"/>
    </source>
</evidence>
<evidence type="ECO:0000313" key="17">
    <source>
        <dbReference type="Proteomes" id="UP000652761"/>
    </source>
</evidence>
<feature type="domain" description="KANL2-like probable zinc-finger" evidence="15">
    <location>
        <begin position="211"/>
        <end position="246"/>
    </location>
</feature>
<evidence type="ECO:0000256" key="2">
    <source>
        <dbReference type="ARBA" id="ARBA00004173"/>
    </source>
</evidence>
<dbReference type="GO" id="GO:0005739">
    <property type="term" value="C:mitochondrion"/>
    <property type="evidence" value="ECO:0007669"/>
    <property type="project" value="UniProtKB-SubCell"/>
</dbReference>
<evidence type="ECO:0000256" key="5">
    <source>
        <dbReference type="ARBA" id="ARBA00022553"/>
    </source>
</evidence>
<reference evidence="16" key="1">
    <citation type="submission" date="2017-07" db="EMBL/GenBank/DDBJ databases">
        <title>Taro Niue Genome Assembly and Annotation.</title>
        <authorList>
            <person name="Atibalentja N."/>
            <person name="Keating K."/>
            <person name="Fields C.J."/>
        </authorList>
    </citation>
    <scope>NUCLEOTIDE SEQUENCE</scope>
    <source>
        <strain evidence="16">Niue_2</strain>
        <tissue evidence="16">Leaf</tissue>
    </source>
</reference>
<dbReference type="InterPro" id="IPR025927">
    <property type="entry name" value="Znf_KANL2-like"/>
</dbReference>
<evidence type="ECO:0000256" key="3">
    <source>
        <dbReference type="ARBA" id="ARBA00015508"/>
    </source>
</evidence>
<evidence type="ECO:0000256" key="8">
    <source>
        <dbReference type="ARBA" id="ARBA00023128"/>
    </source>
</evidence>
<evidence type="ECO:0000256" key="13">
    <source>
        <dbReference type="ARBA" id="ARBA00093543"/>
    </source>
</evidence>
<dbReference type="Proteomes" id="UP000652761">
    <property type="component" value="Unassembled WGS sequence"/>
</dbReference>
<comment type="subunit">
    <text evidence="13">Component of the NSL complex at least composed of KAT8/MOF, KANSL1, KANSL2, KANSL3, MCRS1, PHF20, OGT1/OGT, WDR5 and HCFC1.</text>
</comment>
<organism evidence="16 17">
    <name type="scientific">Colocasia esculenta</name>
    <name type="common">Wild taro</name>
    <name type="synonym">Arum esculentum</name>
    <dbReference type="NCBI Taxonomy" id="4460"/>
    <lineage>
        <taxon>Eukaryota</taxon>
        <taxon>Viridiplantae</taxon>
        <taxon>Streptophyta</taxon>
        <taxon>Embryophyta</taxon>
        <taxon>Tracheophyta</taxon>
        <taxon>Spermatophyta</taxon>
        <taxon>Magnoliopsida</taxon>
        <taxon>Liliopsida</taxon>
        <taxon>Araceae</taxon>
        <taxon>Aroideae</taxon>
        <taxon>Colocasieae</taxon>
        <taxon>Colocasia</taxon>
    </lineage>
</organism>
<sequence length="250" mass="27195">MGNGPLHHPPNRIPWFLRPHMVSSTGSSAAPPSKPSGSGGEGIAAHLPQPALWSPCSGRITGDSGVGLLVGAGDVEGCNPGGVDMVVASPIRPFSVDDGCEEDAALRKAGVLTLEEVLRRRLRRVRRLGRYYRRQYWGLIEAVRVRYREYYWNFGRSAVEGDERVRGAEEESAFDAGVVTAGSREIGRGGLEVGGGEVGGIRKKDKDRCVFGGCKAKPMALSRYCHLHILSDQKQKLYKACTYPSKRSFP</sequence>
<keyword evidence="9" id="KW-0539">Nucleus</keyword>
<comment type="function">
    <text evidence="12">Non-catalytic component of the NSL histone acetyltransferase complex, a multiprotein complex that mediates histone H4 acetylation at 'Lys-5'- and 'Lys-8' (H4K5ac and H4K8ac) at transcription start sites and promotes transcription initiation. Required for NSL complex stability and for transcription of intraciliary transport genes in both ciliated and non-ciliated cells by regulating histone H4 acetylation at 'Lys-5'- and 'Lys-12' (H4K5ac and H4K12ac). This is necessary for cilium assembly in ciliated cells and for organization of the microtubule cytoskeleton in non-ciliated cells. Required within the NSL complex to maintain nuclear architecture stability by promoting KAT8-mediated acetylation of lamin LMNA.</text>
</comment>
<gene>
    <name evidence="16" type="ORF">Taro_013267</name>
</gene>
<dbReference type="PANTHER" id="PTHR13453:SF1">
    <property type="entry name" value="KAT8 REGULATORY NSL COMPLEX SUBUNIT 2"/>
    <property type="match status" value="1"/>
</dbReference>
<name>A0A843UBD4_COLES</name>
<evidence type="ECO:0000256" key="7">
    <source>
        <dbReference type="ARBA" id="ARBA00022853"/>
    </source>
</evidence>
<dbReference type="OrthoDB" id="677315at2759"/>
<evidence type="ECO:0000259" key="15">
    <source>
        <dbReference type="Pfam" id="PF13891"/>
    </source>
</evidence>
<keyword evidence="8" id="KW-0496">Mitochondrion</keyword>
<evidence type="ECO:0000313" key="16">
    <source>
        <dbReference type="EMBL" id="MQL80815.1"/>
    </source>
</evidence>
<protein>
    <recommendedName>
        <fullName evidence="3">KAT8 regulatory NSL complex subunit 2</fullName>
    </recommendedName>
    <alternativeName>
        <fullName evidence="11">NSL complex protein NSL2</fullName>
    </alternativeName>
    <alternativeName>
        <fullName evidence="10">Non-specific lethal 2 homolog</fullName>
    </alternativeName>
</protein>
<evidence type="ECO:0000256" key="1">
    <source>
        <dbReference type="ARBA" id="ARBA00004123"/>
    </source>
</evidence>
<dbReference type="Pfam" id="PF13891">
    <property type="entry name" value="zf-C3HC3H_KANSL2"/>
    <property type="match status" value="1"/>
</dbReference>
<evidence type="ECO:0000256" key="12">
    <source>
        <dbReference type="ARBA" id="ARBA00093359"/>
    </source>
</evidence>
<comment type="subcellular location">
    <subcellularLocation>
        <location evidence="2">Mitochondrion</location>
    </subcellularLocation>
    <subcellularLocation>
        <location evidence="1">Nucleus</location>
    </subcellularLocation>
</comment>
<evidence type="ECO:0000256" key="4">
    <source>
        <dbReference type="ARBA" id="ARBA00022499"/>
    </source>
</evidence>
<dbReference type="EMBL" id="NMUH01000528">
    <property type="protein sequence ID" value="MQL80815.1"/>
    <property type="molecule type" value="Genomic_DNA"/>
</dbReference>
<keyword evidence="4" id="KW-1017">Isopeptide bond</keyword>
<keyword evidence="7" id="KW-0156">Chromatin regulator</keyword>
<dbReference type="AlphaFoldDB" id="A0A843UBD4"/>
<dbReference type="GO" id="GO:0044545">
    <property type="term" value="C:NSL complex"/>
    <property type="evidence" value="ECO:0007669"/>
    <property type="project" value="TreeGrafter"/>
</dbReference>
<keyword evidence="17" id="KW-1185">Reference proteome</keyword>
<evidence type="ECO:0000256" key="6">
    <source>
        <dbReference type="ARBA" id="ARBA00022843"/>
    </source>
</evidence>
<evidence type="ECO:0000256" key="14">
    <source>
        <dbReference type="SAM" id="MobiDB-lite"/>
    </source>
</evidence>
<accession>A0A843UBD4</accession>
<dbReference type="InterPro" id="IPR026316">
    <property type="entry name" value="NSL2"/>
</dbReference>
<evidence type="ECO:0000256" key="10">
    <source>
        <dbReference type="ARBA" id="ARBA00032947"/>
    </source>
</evidence>